<dbReference type="eggNOG" id="ENOG5030YYU">
    <property type="taxonomic scope" value="Bacteria"/>
</dbReference>
<organism evidence="3 4">
    <name type="scientific">Psychroflexus torquis (strain ATCC 700755 / CIP 106069 / ACAM 623)</name>
    <dbReference type="NCBI Taxonomy" id="313595"/>
    <lineage>
        <taxon>Bacteria</taxon>
        <taxon>Pseudomonadati</taxon>
        <taxon>Bacteroidota</taxon>
        <taxon>Flavobacteriia</taxon>
        <taxon>Flavobacteriales</taxon>
        <taxon>Flavobacteriaceae</taxon>
        <taxon>Psychroflexus</taxon>
    </lineage>
</organism>
<feature type="region of interest" description="Disordered" evidence="1">
    <location>
        <begin position="162"/>
        <end position="185"/>
    </location>
</feature>
<dbReference type="HOGENOM" id="CLU_1460150_0_0_10"/>
<name>K4III5_PSYTT</name>
<sequence length="185" mass="21197">MKTLLPFFLILLLSNLSFGQQWLDTTCKIENEITNEEYTSAQSNNILTLIIDQEGKLLMNGQKKEGLSEIQFKELVYDFLSNPSSVKTKSDSPKQAIIALGSYGEHKNYDLILRYVREVYLYAWDAYSEEKYQVIYSDLDCKKREKIRSKNFPYNIIELGKDEENSKKPGSSPGIPPFAGDVSDN</sequence>
<evidence type="ECO:0000313" key="4">
    <source>
        <dbReference type="Proteomes" id="UP000008514"/>
    </source>
</evidence>
<dbReference type="EMBL" id="CP003879">
    <property type="protein sequence ID" value="AFU69623.1"/>
    <property type="molecule type" value="Genomic_DNA"/>
</dbReference>
<protein>
    <recommendedName>
        <fullName evidence="5">Secreted protein</fullName>
    </recommendedName>
</protein>
<evidence type="ECO:0000256" key="1">
    <source>
        <dbReference type="SAM" id="MobiDB-lite"/>
    </source>
</evidence>
<accession>K4III5</accession>
<dbReference type="Proteomes" id="UP000008514">
    <property type="component" value="Chromosome"/>
</dbReference>
<evidence type="ECO:0000256" key="2">
    <source>
        <dbReference type="SAM" id="SignalP"/>
    </source>
</evidence>
<proteinExistence type="predicted"/>
<keyword evidence="2" id="KW-0732">Signal</keyword>
<evidence type="ECO:0000313" key="3">
    <source>
        <dbReference type="EMBL" id="AFU69623.1"/>
    </source>
</evidence>
<feature type="chain" id="PRO_5003877525" description="Secreted protein" evidence="2">
    <location>
        <begin position="20"/>
        <end position="185"/>
    </location>
</feature>
<reference evidence="3" key="2">
    <citation type="submission" date="2012-09" db="EMBL/GenBank/DDBJ databases">
        <title>The complete sequence of Psychroflexus torquis an extreme psychrophile from sea-ice that is stimulated by light.</title>
        <authorList>
            <person name="Feng S."/>
            <person name="Powell S.M."/>
            <person name="Bowman J.P."/>
        </authorList>
    </citation>
    <scope>NUCLEOTIDE SEQUENCE [LARGE SCALE GENOMIC DNA]</scope>
    <source>
        <strain evidence="3">ATCC 700755</strain>
    </source>
</reference>
<evidence type="ECO:0008006" key="5">
    <source>
        <dbReference type="Google" id="ProtNLM"/>
    </source>
</evidence>
<feature type="signal peptide" evidence="2">
    <location>
        <begin position="1"/>
        <end position="19"/>
    </location>
</feature>
<dbReference type="OrthoDB" id="1430012at2"/>
<reference evidence="3" key="1">
    <citation type="submission" date="2006-03" db="EMBL/GenBank/DDBJ databases">
        <authorList>
            <person name="Bowman J."/>
            <person name="Ferriera S."/>
            <person name="Johnson J."/>
            <person name="Kravitz S."/>
            <person name="Halpern A."/>
            <person name="Remington K."/>
            <person name="Beeson K."/>
            <person name="Tran B."/>
            <person name="Rogers Y.-H."/>
            <person name="Friedman R."/>
            <person name="Venter J.C."/>
        </authorList>
    </citation>
    <scope>NUCLEOTIDE SEQUENCE [LARGE SCALE GENOMIC DNA]</scope>
    <source>
        <strain evidence="3">ATCC 700755</strain>
    </source>
</reference>
<dbReference type="RefSeq" id="WP_015025180.1">
    <property type="nucleotide sequence ID" value="NC_018721.1"/>
</dbReference>
<dbReference type="KEGG" id="ptq:P700755_002920"/>
<keyword evidence="4" id="KW-1185">Reference proteome</keyword>
<dbReference type="AlphaFoldDB" id="K4III5"/>
<gene>
    <name evidence="3" type="ordered locus">P700755_002920</name>
</gene>